<dbReference type="RefSeq" id="WP_111611068.1">
    <property type="nucleotide sequence ID" value="NZ_QLLK01000004.1"/>
</dbReference>
<evidence type="ECO:0000313" key="2">
    <source>
        <dbReference type="Proteomes" id="UP000249610"/>
    </source>
</evidence>
<name>A0A327PJU3_9BACT</name>
<dbReference type="AlphaFoldDB" id="A0A327PJU3"/>
<protein>
    <submittedName>
        <fullName evidence="1">Putative ABC-type ATPase</fullName>
    </submittedName>
</protein>
<dbReference type="InterPro" id="IPR027417">
    <property type="entry name" value="P-loop_NTPase"/>
</dbReference>
<dbReference type="PANTHER" id="PTHR39206">
    <property type="entry name" value="SLL8004 PROTEIN"/>
    <property type="match status" value="1"/>
</dbReference>
<dbReference type="Gene3D" id="3.40.50.300">
    <property type="entry name" value="P-loop containing nucleotide triphosphate hydrolases"/>
    <property type="match status" value="1"/>
</dbReference>
<accession>A0A327PJU3</accession>
<dbReference type="SUPFAM" id="SSF52540">
    <property type="entry name" value="P-loop containing nucleoside triphosphate hydrolases"/>
    <property type="match status" value="1"/>
</dbReference>
<dbReference type="Proteomes" id="UP000249610">
    <property type="component" value="Unassembled WGS sequence"/>
</dbReference>
<organism evidence="1 2">
    <name type="scientific">Algoriphagus yeomjeoni</name>
    <dbReference type="NCBI Taxonomy" id="291403"/>
    <lineage>
        <taxon>Bacteria</taxon>
        <taxon>Pseudomonadati</taxon>
        <taxon>Bacteroidota</taxon>
        <taxon>Cytophagia</taxon>
        <taxon>Cytophagales</taxon>
        <taxon>Cyclobacteriaceae</taxon>
        <taxon>Algoriphagus</taxon>
    </lineage>
</organism>
<sequence>MFSTKPELRLRVFAGPNGSGKSTIIEAVRNHKVSEIPVDFGTYINADDLAKKLLNEDVGFDKYNIETTEEEFVDISTSSGLISSAFTKSDFLKTFSFSNNQIKLLDLEFNERLAQIIADFLRKKLLTDLKKFSFETVFSHPSKIDIMKQAKAAEYKVYLYFVSTEAPEINKYRVKIRTELGGHSVPEDKIEQRYYRSLDLMYEAAQHAYQAYFFDNSRNGENFRLVAHFKMVKGEKVWDSMDETKIPNWFYEYYSNKV</sequence>
<gene>
    <name evidence="1" type="ORF">LV83_01669</name>
</gene>
<dbReference type="OrthoDB" id="9791543at2"/>
<dbReference type="PANTHER" id="PTHR39206:SF1">
    <property type="entry name" value="SLL8004 PROTEIN"/>
    <property type="match status" value="1"/>
</dbReference>
<dbReference type="EMBL" id="QLLK01000004">
    <property type="protein sequence ID" value="RAI91482.1"/>
    <property type="molecule type" value="Genomic_DNA"/>
</dbReference>
<keyword evidence="2" id="KW-1185">Reference proteome</keyword>
<evidence type="ECO:0000313" key="1">
    <source>
        <dbReference type="EMBL" id="RAI91482.1"/>
    </source>
</evidence>
<reference evidence="1 2" key="1">
    <citation type="submission" date="2018-06" db="EMBL/GenBank/DDBJ databases">
        <title>Genomic Encyclopedia of Archaeal and Bacterial Type Strains, Phase II (KMG-II): from individual species to whole genera.</title>
        <authorList>
            <person name="Goeker M."/>
        </authorList>
    </citation>
    <scope>NUCLEOTIDE SEQUENCE [LARGE SCALE GENOMIC DNA]</scope>
    <source>
        <strain evidence="1 2">DSM 23446</strain>
    </source>
</reference>
<comment type="caution">
    <text evidence="1">The sequence shown here is derived from an EMBL/GenBank/DDBJ whole genome shotgun (WGS) entry which is preliminary data.</text>
</comment>
<proteinExistence type="predicted"/>